<sequence length="225" mass="24853">MPVRAVVFDAYGTLFDVYALASTAERFYPGVGSALAQLWRSKQIEYTQLRTMCCMYKPFWEVTQDALVFSCRKLGLALNIEAQNALMGEYARLPVFPECEQVLQQLRAMPLSLAILSNGTTPMLQSALEAAGLRSYFHHVLSADSVQKYKTAPEVYQMGPDVLGLAARDILFVSANGWDACGAGWFGYTTFWVNRQQAPAEELGVLPQGTGNSLQDVVNFLSSNL</sequence>
<dbReference type="Pfam" id="PF00702">
    <property type="entry name" value="Hydrolase"/>
    <property type="match status" value="1"/>
</dbReference>
<dbReference type="RefSeq" id="WP_212688661.1">
    <property type="nucleotide sequence ID" value="NZ_JAGSPN010000011.1"/>
</dbReference>
<dbReference type="Gene3D" id="1.10.150.240">
    <property type="entry name" value="Putative phosphatase, domain 2"/>
    <property type="match status" value="1"/>
</dbReference>
<dbReference type="EC" id="3.8.1.2" evidence="3"/>
<comment type="similarity">
    <text evidence="1 3">Belongs to the HAD-like hydrolase superfamily. S-2-haloalkanoic acid dehalogenase family.</text>
</comment>
<protein>
    <recommendedName>
        <fullName evidence="3">(S)-2-haloacid dehalogenase</fullName>
        <ecNumber evidence="3">3.8.1.2</ecNumber>
    </recommendedName>
    <alternativeName>
        <fullName evidence="3">2-haloalkanoic acid dehalogenase</fullName>
    </alternativeName>
    <alternativeName>
        <fullName evidence="3">Halocarboxylic acid halidohydrolase</fullName>
    </alternativeName>
    <alternativeName>
        <fullName evidence="3">L-2-haloacid dehalogenase</fullName>
    </alternativeName>
</protein>
<dbReference type="SFLD" id="SFLDG01135">
    <property type="entry name" value="C1.5.6:_HAD__Beta-PGM__Phospha"/>
    <property type="match status" value="1"/>
</dbReference>
<dbReference type="InterPro" id="IPR006328">
    <property type="entry name" value="2-HAD"/>
</dbReference>
<dbReference type="SFLD" id="SFLDG01129">
    <property type="entry name" value="C1.5:_HAD__Beta-PGM__Phosphata"/>
    <property type="match status" value="1"/>
</dbReference>
<dbReference type="Proteomes" id="UP000680067">
    <property type="component" value="Unassembled WGS sequence"/>
</dbReference>
<dbReference type="SFLD" id="SFLDF00045">
    <property type="entry name" value="2-haloacid_dehalogenase"/>
    <property type="match status" value="1"/>
</dbReference>
<dbReference type="InterPro" id="IPR006439">
    <property type="entry name" value="HAD-SF_hydro_IA"/>
</dbReference>
<gene>
    <name evidence="4" type="ORF">KDM89_14660</name>
</gene>
<dbReference type="EMBL" id="JAGSPN010000011">
    <property type="protein sequence ID" value="MBR7783383.1"/>
    <property type="molecule type" value="Genomic_DNA"/>
</dbReference>
<evidence type="ECO:0000256" key="3">
    <source>
        <dbReference type="RuleBase" id="RU368077"/>
    </source>
</evidence>
<evidence type="ECO:0000256" key="2">
    <source>
        <dbReference type="ARBA" id="ARBA00022801"/>
    </source>
</evidence>
<proteinExistence type="inferred from homology"/>
<comment type="catalytic activity">
    <reaction evidence="3">
        <text>an (S)-2-haloacid + H2O = a (2R)-2-hydroxycarboxylate + a halide anion + H(+)</text>
        <dbReference type="Rhea" id="RHEA:11192"/>
        <dbReference type="ChEBI" id="CHEBI:15377"/>
        <dbReference type="ChEBI" id="CHEBI:15378"/>
        <dbReference type="ChEBI" id="CHEBI:16042"/>
        <dbReference type="ChEBI" id="CHEBI:58314"/>
        <dbReference type="ChEBI" id="CHEBI:137405"/>
        <dbReference type="EC" id="3.8.1.2"/>
    </reaction>
</comment>
<dbReference type="GO" id="GO:0018784">
    <property type="term" value="F:(S)-2-haloacid dehalogenase activity"/>
    <property type="evidence" value="ECO:0007669"/>
    <property type="project" value="UniProtKB-UniRule"/>
</dbReference>
<evidence type="ECO:0000313" key="5">
    <source>
        <dbReference type="Proteomes" id="UP000680067"/>
    </source>
</evidence>
<dbReference type="NCBIfam" id="TIGR01493">
    <property type="entry name" value="HAD-SF-IA-v2"/>
    <property type="match status" value="1"/>
</dbReference>
<dbReference type="NCBIfam" id="TIGR01428">
    <property type="entry name" value="HAD_type_II"/>
    <property type="match status" value="1"/>
</dbReference>
<evidence type="ECO:0000256" key="1">
    <source>
        <dbReference type="ARBA" id="ARBA00008106"/>
    </source>
</evidence>
<reference evidence="4" key="1">
    <citation type="submission" date="2021-04" db="EMBL/GenBank/DDBJ databases">
        <title>novel species isolated from subtropical streams in China.</title>
        <authorList>
            <person name="Lu H."/>
        </authorList>
    </citation>
    <scope>NUCLEOTIDE SEQUENCE</scope>
    <source>
        <strain evidence="4">LFS511W</strain>
    </source>
</reference>
<dbReference type="InterPro" id="IPR023198">
    <property type="entry name" value="PGP-like_dom2"/>
</dbReference>
<dbReference type="SUPFAM" id="SSF56784">
    <property type="entry name" value="HAD-like"/>
    <property type="match status" value="1"/>
</dbReference>
<dbReference type="InterPro" id="IPR036412">
    <property type="entry name" value="HAD-like_sf"/>
</dbReference>
<keyword evidence="5" id="KW-1185">Reference proteome</keyword>
<dbReference type="InterPro" id="IPR051540">
    <property type="entry name" value="S-2-haloacid_dehalogenase"/>
</dbReference>
<evidence type="ECO:0000313" key="4">
    <source>
        <dbReference type="EMBL" id="MBR7783383.1"/>
    </source>
</evidence>
<name>A0A941I922_9BURK</name>
<dbReference type="PANTHER" id="PTHR43316:SF3">
    <property type="entry name" value="HALOACID DEHALOGENASE, TYPE II (AFU_ORTHOLOGUE AFUA_2G07750)-RELATED"/>
    <property type="match status" value="1"/>
</dbReference>
<keyword evidence="2 3" id="KW-0378">Hydrolase</keyword>
<comment type="function">
    <text evidence="3">Catalyzes the hydrolytic dehalogenation of small (S)-2-haloalkanoic acids to yield the corresponding (R)-2-hydroxyalkanoic acids.</text>
</comment>
<organism evidence="4 5">
    <name type="scientific">Undibacterium luofuense</name>
    <dbReference type="NCBI Taxonomy" id="2828733"/>
    <lineage>
        <taxon>Bacteria</taxon>
        <taxon>Pseudomonadati</taxon>
        <taxon>Pseudomonadota</taxon>
        <taxon>Betaproteobacteria</taxon>
        <taxon>Burkholderiales</taxon>
        <taxon>Oxalobacteraceae</taxon>
        <taxon>Undibacterium</taxon>
    </lineage>
</organism>
<accession>A0A941I922</accession>
<dbReference type="PANTHER" id="PTHR43316">
    <property type="entry name" value="HYDROLASE, HALOACID DELAHOGENASE-RELATED"/>
    <property type="match status" value="1"/>
</dbReference>
<dbReference type="InterPro" id="IPR023214">
    <property type="entry name" value="HAD_sf"/>
</dbReference>
<dbReference type="CDD" id="cd02588">
    <property type="entry name" value="HAD_L2-DEX"/>
    <property type="match status" value="1"/>
</dbReference>
<comment type="caution">
    <text evidence="4">The sequence shown here is derived from an EMBL/GenBank/DDBJ whole genome shotgun (WGS) entry which is preliminary data.</text>
</comment>
<dbReference type="AlphaFoldDB" id="A0A941I922"/>
<dbReference type="PRINTS" id="PR00413">
    <property type="entry name" value="HADHALOGNASE"/>
</dbReference>
<dbReference type="Gene3D" id="3.40.50.1000">
    <property type="entry name" value="HAD superfamily/HAD-like"/>
    <property type="match status" value="1"/>
</dbReference>
<dbReference type="SFLD" id="SFLDS00003">
    <property type="entry name" value="Haloacid_Dehalogenase"/>
    <property type="match status" value="1"/>
</dbReference>